<feature type="compositionally biased region" description="Basic and acidic residues" evidence="3">
    <location>
        <begin position="587"/>
        <end position="598"/>
    </location>
</feature>
<evidence type="ECO:0000256" key="1">
    <source>
        <dbReference type="ARBA" id="ARBA00007690"/>
    </source>
</evidence>
<feature type="region of interest" description="Disordered" evidence="3">
    <location>
        <begin position="554"/>
        <end position="706"/>
    </location>
</feature>
<feature type="domain" description="Stalled ribosome sensor GCN1-like HEAT repeats region" evidence="5">
    <location>
        <begin position="376"/>
        <end position="507"/>
    </location>
</feature>
<comment type="caution">
    <text evidence="6">The sequence shown here is derived from an EMBL/GenBank/DDBJ whole genome shotgun (WGS) entry which is preliminary data.</text>
</comment>
<feature type="compositionally biased region" description="Basic and acidic residues" evidence="3">
    <location>
        <begin position="674"/>
        <end position="706"/>
    </location>
</feature>
<dbReference type="PANTHER" id="PTHR48412">
    <property type="entry name" value="ARM REPEAT SUPERFAMILY PROTEIN"/>
    <property type="match status" value="1"/>
</dbReference>
<evidence type="ECO:0000259" key="5">
    <source>
        <dbReference type="Pfam" id="PF23271"/>
    </source>
</evidence>
<name>A0ABD3ARP1_9GENT</name>
<evidence type="ECO:0008006" key="8">
    <source>
        <dbReference type="Google" id="ProtNLM"/>
    </source>
</evidence>
<dbReference type="Gene3D" id="1.25.10.10">
    <property type="entry name" value="Leucine-rich Repeat Variant"/>
    <property type="match status" value="1"/>
</dbReference>
<sequence length="706" mass="78385">LQMCIGSAVIAMGPKKLLALLPISLNTNDLSCSNTWLIPIFKEYIVGSSLGFFMEYFVTLADSLRQESHKVEKSEIGQDLDTYAYNCWELLPAFCRIPTDTHQNFGALAKLLVPCIKDSAMFDTIAVALQELVDENKKVLASDELAGAKLPKTENLAIELKSRQCYSKKNASKNIRALASCSQELLQALIDVFFELPIDTHGSLKDAIGCLASIADPSVTKKIFISSLERFELIKYLGDSGDEEFQINSSVYNNETNAPSREKDAERCLVLKLASSFVDGASEELINLLFKVTRNALEVTEGIGQPEAYQTLSRILEKHPSFCSSQCSVVLDFLLNLKSPSNINSLRSRFTCLRTLLIHAVKENLDEENPKAFIVLNEIIVALKDSTEEGRKAAYDVLIEISTSLQNTSFATSDGPYQKLITMIMAYLTGSSPHIKSGAVSTLSVLVYNDTDICLSIPDLIPSILSLLQNKAVEVIKAVLGFVKVLVSSLQANDLQTFLPDIVNGILPWSSMSRHHFRSKVTVILEIMVRKCGTGAIKSLASQKYRDFLQNVLENRRGKTSSKETGTPETESKPSDLSQRRWRKRKHEESTILPKEEGSTGSSKRPRGKIQKGASAKESYKSSSFINRQKLMNRKGDPNHDVQKARQSHWQKDKKGSFMKVQSGGKGKGKRKRNGVETAKKNGDTNKPADKLAKLKRTRKEETVQN</sequence>
<evidence type="ECO:0000256" key="3">
    <source>
        <dbReference type="SAM" id="MobiDB-lite"/>
    </source>
</evidence>
<dbReference type="SUPFAM" id="SSF48371">
    <property type="entry name" value="ARM repeat"/>
    <property type="match status" value="1"/>
</dbReference>
<dbReference type="PANTHER" id="PTHR48412:SF1">
    <property type="entry name" value="ARM REPEAT SUPERFAMILY PROTEIN"/>
    <property type="match status" value="1"/>
</dbReference>
<dbReference type="Pfam" id="PF08161">
    <property type="entry name" value="RRP12_HEAT"/>
    <property type="match status" value="1"/>
</dbReference>
<dbReference type="Proteomes" id="UP001630127">
    <property type="component" value="Unassembled WGS sequence"/>
</dbReference>
<keyword evidence="7" id="KW-1185">Reference proteome</keyword>
<evidence type="ECO:0000313" key="7">
    <source>
        <dbReference type="Proteomes" id="UP001630127"/>
    </source>
</evidence>
<evidence type="ECO:0000259" key="4">
    <source>
        <dbReference type="Pfam" id="PF08161"/>
    </source>
</evidence>
<dbReference type="EMBL" id="JBJUIK010000003">
    <property type="protein sequence ID" value="KAL3533763.1"/>
    <property type="molecule type" value="Genomic_DNA"/>
</dbReference>
<evidence type="ECO:0000256" key="2">
    <source>
        <dbReference type="ARBA" id="ARBA00022737"/>
    </source>
</evidence>
<proteinExistence type="inferred from homology"/>
<dbReference type="InterPro" id="IPR016024">
    <property type="entry name" value="ARM-type_fold"/>
</dbReference>
<evidence type="ECO:0000313" key="6">
    <source>
        <dbReference type="EMBL" id="KAL3533763.1"/>
    </source>
</evidence>
<feature type="non-terminal residue" evidence="6">
    <location>
        <position position="1"/>
    </location>
</feature>
<dbReference type="InterPro" id="IPR012978">
    <property type="entry name" value="HEAT_RRP12"/>
</dbReference>
<dbReference type="InterPro" id="IPR057546">
    <property type="entry name" value="HEAT_GCN1"/>
</dbReference>
<dbReference type="InterPro" id="IPR011989">
    <property type="entry name" value="ARM-like"/>
</dbReference>
<accession>A0ABD3ARP1</accession>
<protein>
    <recommendedName>
        <fullName evidence="8">RRP12-like protein</fullName>
    </recommendedName>
</protein>
<keyword evidence="2" id="KW-0677">Repeat</keyword>
<comment type="similarity">
    <text evidence="1">Belongs to the RRP12 family.</text>
</comment>
<dbReference type="AlphaFoldDB" id="A0ABD3ARP1"/>
<feature type="compositionally biased region" description="Basic and acidic residues" evidence="3">
    <location>
        <begin position="634"/>
        <end position="656"/>
    </location>
</feature>
<reference evidence="6 7" key="1">
    <citation type="submission" date="2024-11" db="EMBL/GenBank/DDBJ databases">
        <title>A near-complete genome assembly of Cinchona calisaya.</title>
        <authorList>
            <person name="Lian D.C."/>
            <person name="Zhao X.W."/>
            <person name="Wei L."/>
        </authorList>
    </citation>
    <scope>NUCLEOTIDE SEQUENCE [LARGE SCALE GENOMIC DNA]</scope>
    <source>
        <tissue evidence="6">Nenye</tissue>
    </source>
</reference>
<organism evidence="6 7">
    <name type="scientific">Cinchona calisaya</name>
    <dbReference type="NCBI Taxonomy" id="153742"/>
    <lineage>
        <taxon>Eukaryota</taxon>
        <taxon>Viridiplantae</taxon>
        <taxon>Streptophyta</taxon>
        <taxon>Embryophyta</taxon>
        <taxon>Tracheophyta</taxon>
        <taxon>Spermatophyta</taxon>
        <taxon>Magnoliopsida</taxon>
        <taxon>eudicotyledons</taxon>
        <taxon>Gunneridae</taxon>
        <taxon>Pentapetalae</taxon>
        <taxon>asterids</taxon>
        <taxon>lamiids</taxon>
        <taxon>Gentianales</taxon>
        <taxon>Rubiaceae</taxon>
        <taxon>Cinchonoideae</taxon>
        <taxon>Cinchoneae</taxon>
        <taxon>Cinchona</taxon>
    </lineage>
</organism>
<gene>
    <name evidence="6" type="ORF">ACH5RR_007284</name>
</gene>
<dbReference type="Pfam" id="PF23271">
    <property type="entry name" value="HEAT_GCN1"/>
    <property type="match status" value="1"/>
</dbReference>
<feature type="domain" description="RRP12 HEAT" evidence="4">
    <location>
        <begin position="2"/>
        <end position="193"/>
    </location>
</feature>